<proteinExistence type="inferred from homology"/>
<dbReference type="OrthoDB" id="2501249at2759"/>
<dbReference type="GO" id="GO:0005763">
    <property type="term" value="C:mitochondrial small ribosomal subunit"/>
    <property type="evidence" value="ECO:0007669"/>
    <property type="project" value="TreeGrafter"/>
</dbReference>
<keyword evidence="3" id="KW-0687">Ribonucleoprotein</keyword>
<dbReference type="EMBL" id="ML976982">
    <property type="protein sequence ID" value="KAF1960604.1"/>
    <property type="molecule type" value="Genomic_DNA"/>
</dbReference>
<keyword evidence="6" id="KW-1185">Reference proteome</keyword>
<evidence type="ECO:0000313" key="5">
    <source>
        <dbReference type="EMBL" id="KAF1960604.1"/>
    </source>
</evidence>
<dbReference type="GO" id="GO:0003735">
    <property type="term" value="F:structural constituent of ribosome"/>
    <property type="evidence" value="ECO:0007669"/>
    <property type="project" value="InterPro"/>
</dbReference>
<evidence type="ECO:0000313" key="6">
    <source>
        <dbReference type="Proteomes" id="UP000800035"/>
    </source>
</evidence>
<feature type="compositionally biased region" description="Polar residues" evidence="4">
    <location>
        <begin position="82"/>
        <end position="111"/>
    </location>
</feature>
<reference evidence="5" key="1">
    <citation type="journal article" date="2020" name="Stud. Mycol.">
        <title>101 Dothideomycetes genomes: a test case for predicting lifestyles and emergence of pathogens.</title>
        <authorList>
            <person name="Haridas S."/>
            <person name="Albert R."/>
            <person name="Binder M."/>
            <person name="Bloem J."/>
            <person name="Labutti K."/>
            <person name="Salamov A."/>
            <person name="Andreopoulos B."/>
            <person name="Baker S."/>
            <person name="Barry K."/>
            <person name="Bills G."/>
            <person name="Bluhm B."/>
            <person name="Cannon C."/>
            <person name="Castanera R."/>
            <person name="Culley D."/>
            <person name="Daum C."/>
            <person name="Ezra D."/>
            <person name="Gonzalez J."/>
            <person name="Henrissat B."/>
            <person name="Kuo A."/>
            <person name="Liang C."/>
            <person name="Lipzen A."/>
            <person name="Lutzoni F."/>
            <person name="Magnuson J."/>
            <person name="Mondo S."/>
            <person name="Nolan M."/>
            <person name="Ohm R."/>
            <person name="Pangilinan J."/>
            <person name="Park H.-J."/>
            <person name="Ramirez L."/>
            <person name="Alfaro M."/>
            <person name="Sun H."/>
            <person name="Tritt A."/>
            <person name="Yoshinaga Y."/>
            <person name="Zwiers L.-H."/>
            <person name="Turgeon B."/>
            <person name="Goodwin S."/>
            <person name="Spatafora J."/>
            <person name="Crous P."/>
            <person name="Grigoriev I."/>
        </authorList>
    </citation>
    <scope>NUCLEOTIDE SEQUENCE</scope>
    <source>
        <strain evidence="5">CBS 675.92</strain>
    </source>
</reference>
<name>A0A6A5U7E8_9PLEO</name>
<dbReference type="AlphaFoldDB" id="A0A6A5U7E8"/>
<protein>
    <recommendedName>
        <fullName evidence="7">Ribosomal protein S21</fullName>
    </recommendedName>
</protein>
<feature type="compositionally biased region" description="Polar residues" evidence="4">
    <location>
        <begin position="35"/>
        <end position="56"/>
    </location>
</feature>
<evidence type="ECO:0008006" key="7">
    <source>
        <dbReference type="Google" id="ProtNLM"/>
    </source>
</evidence>
<evidence type="ECO:0000256" key="4">
    <source>
        <dbReference type="SAM" id="MobiDB-lite"/>
    </source>
</evidence>
<dbReference type="PANTHER" id="PTHR41237">
    <property type="entry name" value="37S RIBOSOMAL PROTEIN MRP21, MITOCHONDRIAL"/>
    <property type="match status" value="1"/>
</dbReference>
<evidence type="ECO:0000256" key="2">
    <source>
        <dbReference type="ARBA" id="ARBA00022980"/>
    </source>
</evidence>
<dbReference type="PANTHER" id="PTHR41237:SF1">
    <property type="entry name" value="SMALL RIBOSOMAL SUBUNIT PROTEIN BS21M"/>
    <property type="match status" value="1"/>
</dbReference>
<evidence type="ECO:0000256" key="3">
    <source>
        <dbReference type="ARBA" id="ARBA00023274"/>
    </source>
</evidence>
<gene>
    <name evidence="5" type="ORF">CC80DRAFT_488901</name>
</gene>
<keyword evidence="2" id="KW-0689">Ribosomal protein</keyword>
<feature type="region of interest" description="Disordered" evidence="4">
    <location>
        <begin position="1"/>
        <end position="135"/>
    </location>
</feature>
<dbReference type="GO" id="GO:0070124">
    <property type="term" value="P:mitochondrial translational initiation"/>
    <property type="evidence" value="ECO:0007669"/>
    <property type="project" value="TreeGrafter"/>
</dbReference>
<dbReference type="Pfam" id="PF01165">
    <property type="entry name" value="Ribosomal_S21"/>
    <property type="match status" value="1"/>
</dbReference>
<accession>A0A6A5U7E8</accession>
<organism evidence="5 6">
    <name type="scientific">Byssothecium circinans</name>
    <dbReference type="NCBI Taxonomy" id="147558"/>
    <lineage>
        <taxon>Eukaryota</taxon>
        <taxon>Fungi</taxon>
        <taxon>Dikarya</taxon>
        <taxon>Ascomycota</taxon>
        <taxon>Pezizomycotina</taxon>
        <taxon>Dothideomycetes</taxon>
        <taxon>Pleosporomycetidae</taxon>
        <taxon>Pleosporales</taxon>
        <taxon>Massarineae</taxon>
        <taxon>Massarinaceae</taxon>
        <taxon>Byssothecium</taxon>
    </lineage>
</organism>
<sequence length="280" mass="31584">MSSRSLGEWLFRPSSLNRLSTSFSQPSRTAAPRLSSPTWPSRRALSNTTPSNSAQPQRKEEDEQTYPSQSKPAQPSRPDENPFSSILSSRPRFQNSPSQGQTTNDINSLMAGTNDPRYSRTRGSYAPARPANSSDEFEAARAARGVFGAGFSPPKNRNHRQPLKFDDMTMPHGLAANVGQPAAKEVEIPESEKNYPRLNASYGRMVELDQSKGRDLVRGISMLGSLMARNKVRADFMKQRYHERPGLKRKRLKSQRWRARFKKGFRDVTARVSELTRKGW</sequence>
<comment type="similarity">
    <text evidence="1">Belongs to the bacterial ribosomal protein bS21 family.</text>
</comment>
<evidence type="ECO:0000256" key="1">
    <source>
        <dbReference type="ARBA" id="ARBA00006640"/>
    </source>
</evidence>
<dbReference type="InterPro" id="IPR001911">
    <property type="entry name" value="Ribosomal_bS21"/>
</dbReference>
<dbReference type="InterPro" id="IPR052837">
    <property type="entry name" value="Mitoribosomal_bS21"/>
</dbReference>
<feature type="compositionally biased region" description="Polar residues" evidence="4">
    <location>
        <begin position="14"/>
        <end position="28"/>
    </location>
</feature>
<dbReference type="Proteomes" id="UP000800035">
    <property type="component" value="Unassembled WGS sequence"/>
</dbReference>